<dbReference type="Gene3D" id="3.20.20.80">
    <property type="entry name" value="Glycosidases"/>
    <property type="match status" value="1"/>
</dbReference>
<feature type="signal peptide" evidence="7">
    <location>
        <begin position="1"/>
        <end position="22"/>
    </location>
</feature>
<dbReference type="SUPFAM" id="SSF55545">
    <property type="entry name" value="beta-N-acetylhexosaminidase-like domain"/>
    <property type="match status" value="1"/>
</dbReference>
<feature type="active site" description="Proton donor" evidence="6">
    <location>
        <position position="345"/>
    </location>
</feature>
<evidence type="ECO:0000256" key="3">
    <source>
        <dbReference type="ARBA" id="ARBA00012663"/>
    </source>
</evidence>
<dbReference type="GO" id="GO:0005975">
    <property type="term" value="P:carbohydrate metabolic process"/>
    <property type="evidence" value="ECO:0007669"/>
    <property type="project" value="InterPro"/>
</dbReference>
<dbReference type="GO" id="GO:0004563">
    <property type="term" value="F:beta-N-acetylhexosaminidase activity"/>
    <property type="evidence" value="ECO:0007669"/>
    <property type="project" value="UniProtKB-EC"/>
</dbReference>
<dbReference type="GO" id="GO:0016020">
    <property type="term" value="C:membrane"/>
    <property type="evidence" value="ECO:0007669"/>
    <property type="project" value="TreeGrafter"/>
</dbReference>
<dbReference type="InterPro" id="IPR015882">
    <property type="entry name" value="HEX_bac_N"/>
</dbReference>
<evidence type="ECO:0000259" key="8">
    <source>
        <dbReference type="PROSITE" id="PS51820"/>
    </source>
</evidence>
<comment type="similarity">
    <text evidence="2">Belongs to the glycosyl hydrolase 20 family.</text>
</comment>
<protein>
    <recommendedName>
        <fullName evidence="3">beta-N-acetylhexosaminidase</fullName>
        <ecNumber evidence="3">3.2.1.52</ecNumber>
    </recommendedName>
</protein>
<comment type="catalytic activity">
    <reaction evidence="1">
        <text>Hydrolysis of terminal non-reducing N-acetyl-D-hexosamine residues in N-acetyl-beta-D-hexosaminides.</text>
        <dbReference type="EC" id="3.2.1.52"/>
    </reaction>
</comment>
<accession>E7RQA3</accession>
<evidence type="ECO:0000256" key="1">
    <source>
        <dbReference type="ARBA" id="ARBA00001231"/>
    </source>
</evidence>
<dbReference type="PANTHER" id="PTHR22600">
    <property type="entry name" value="BETA-HEXOSAMINIDASE"/>
    <property type="match status" value="1"/>
</dbReference>
<evidence type="ECO:0000313" key="9">
    <source>
        <dbReference type="EMBL" id="EFZ36441.1"/>
    </source>
</evidence>
<evidence type="ECO:0000256" key="7">
    <source>
        <dbReference type="SAM" id="SignalP"/>
    </source>
</evidence>
<dbReference type="Gene3D" id="3.30.379.10">
    <property type="entry name" value="Chitobiase/beta-hexosaminidase domain 2-like"/>
    <property type="match status" value="1"/>
</dbReference>
<gene>
    <name evidence="9" type="primary">nagZ3</name>
    <name evidence="9" type="ORF">HMPREF0663_11354</name>
</gene>
<dbReference type="InterPro" id="IPR059177">
    <property type="entry name" value="GH29D-like_dom"/>
</dbReference>
<keyword evidence="5 9" id="KW-0326">Glycosidase</keyword>
<dbReference type="InterPro" id="IPR037524">
    <property type="entry name" value="PA14/GLEYA"/>
</dbReference>
<dbReference type="eggNOG" id="COG3525">
    <property type="taxonomic scope" value="Bacteria"/>
</dbReference>
<organism evidence="9 10">
    <name type="scientific">Hoylesella oralis ATCC 33269</name>
    <dbReference type="NCBI Taxonomy" id="873533"/>
    <lineage>
        <taxon>Bacteria</taxon>
        <taxon>Pseudomonadati</taxon>
        <taxon>Bacteroidota</taxon>
        <taxon>Bacteroidia</taxon>
        <taxon>Bacteroidales</taxon>
        <taxon>Prevotellaceae</taxon>
        <taxon>Hoylesella</taxon>
    </lineage>
</organism>
<feature type="domain" description="PA14" evidence="8">
    <location>
        <begin position="596"/>
        <end position="759"/>
    </location>
</feature>
<dbReference type="SMART" id="SM00758">
    <property type="entry name" value="PA14"/>
    <property type="match status" value="1"/>
</dbReference>
<sequence length="759" mass="86179">MKFLRLFFSAMLAVCLGAKAHAQHPALIPVPNEVHWADGYVTITDKTTIGYSDAKLKAAAEYLKQMLDRATGYNLHVKKGKGAILLSLTRTDANPGYYKLNANSGQIRIAGGSYQGVINGISTLRQLLPADIEQKKVVAGQVWRVPCVAITDKPRFEWRGLELDVSRHFFSKAEIKEFLDVMALYKMNKFHWHLTDDQGWRVEIKKYPLLTQNGAWRTLNGQDDICLDRAKREDNPDFNLPEDKMKMKDGKKVYGGYYTQDDIREVVAYAAQRGIDVVPEVDMPGHSACAISNYDGLSCFKETKWRSFSSPMCPGKDRMLEFCKDVYREIFSLFPYKYVHIGGDEVDMTDWKTCPDCQKRMRENNLKSEPELQAWFNKYMERFFHENGKQMIGWDEILDGGISPEATVMWWRSWAPNVLGRSLANGNKVICTPNTQFYLDYNEDGNSIGKIYDFRTIPGVENAQQEAMVMGVQGNIWAEFIPSRERMFFMAYPRAVAIAELGWSNVKDMNLGDFNKRLIVHLKRLQKLNIPYHTPVLQGFNDVNVFVDKAKVNVSCSDPDAVIRYTTDGSFPNGQSPMYKAGMTVDSTTNFIFRTFDHAGRRGEMFRVQYLQEDYVPAVQVPAKLNGLSAAWHDYAGESCREIDKSPLKGNYVAKGVVIPEGVKGNIGLILTGYIDVPEDDIYTFRLLSDDGSLLYLDGKLMLDNDGGHAPIEKNTQHAMCKGMHKIMVKYFDHNGGVLKMTVLDSKGNPLDTQNLYWH</sequence>
<dbReference type="SUPFAM" id="SSF56988">
    <property type="entry name" value="Anthrax protective antigen"/>
    <property type="match status" value="1"/>
</dbReference>
<reference evidence="9" key="1">
    <citation type="submission" date="2011-01" db="EMBL/GenBank/DDBJ databases">
        <authorList>
            <person name="Muzny D."/>
            <person name="Qin X."/>
            <person name="Buhay C."/>
            <person name="Dugan-Rocha S."/>
            <person name="Ding Y."/>
            <person name="Chen G."/>
            <person name="Hawes A."/>
            <person name="Holder M."/>
            <person name="Jhangiani S."/>
            <person name="Johnson A."/>
            <person name="Khan Z."/>
            <person name="Li Z."/>
            <person name="Liu W."/>
            <person name="Liu X."/>
            <person name="Perez L."/>
            <person name="Shen H."/>
            <person name="Wang Q."/>
            <person name="Watt J."/>
            <person name="Xi L."/>
            <person name="Xin Y."/>
            <person name="Zhou J."/>
            <person name="Deng J."/>
            <person name="Jiang H."/>
            <person name="Liu Y."/>
            <person name="Qu J."/>
            <person name="Song X.-Z."/>
            <person name="Zhang L."/>
            <person name="Villasana D."/>
            <person name="Johnson A."/>
            <person name="Liu J."/>
            <person name="Liyanage D."/>
            <person name="Lorensuhewa L."/>
            <person name="Robinson T."/>
            <person name="Song A."/>
            <person name="Song B.-B."/>
            <person name="Dinh H."/>
            <person name="Thornton R."/>
            <person name="Coyle M."/>
            <person name="Francisco L."/>
            <person name="Jackson L."/>
            <person name="Javaid M."/>
            <person name="Korchina V."/>
            <person name="Kovar C."/>
            <person name="Mata R."/>
            <person name="Mathew T."/>
            <person name="Ngo R."/>
            <person name="Nguyen L."/>
            <person name="Nguyen N."/>
            <person name="Okwuonu G."/>
            <person name="Ongeri F."/>
            <person name="Pham C."/>
            <person name="Simmons D."/>
            <person name="Wilczek-Boney K."/>
            <person name="Hale W."/>
            <person name="Jakkamsetti A."/>
            <person name="Pham P."/>
            <person name="Ruth R."/>
            <person name="San Lucas F."/>
            <person name="Warren J."/>
            <person name="Zhang J."/>
            <person name="Zhao Z."/>
            <person name="Zhou C."/>
            <person name="Zhu D."/>
            <person name="Lee S."/>
            <person name="Bess C."/>
            <person name="Blankenburg K."/>
            <person name="Forbes L."/>
            <person name="Fu Q."/>
            <person name="Gubbala S."/>
            <person name="Hirani K."/>
            <person name="Jayaseelan J.C."/>
            <person name="Lara F."/>
            <person name="Munidasa M."/>
            <person name="Palculict T."/>
            <person name="Patil S."/>
            <person name="Pu L.-L."/>
            <person name="Saada N."/>
            <person name="Tang L."/>
            <person name="Weissenberger G."/>
            <person name="Zhu Y."/>
            <person name="Hemphill L."/>
            <person name="Shang Y."/>
            <person name="Youmans B."/>
            <person name="Ayvaz T."/>
            <person name="Ross M."/>
            <person name="Santibanez J."/>
            <person name="Aqrawi P."/>
            <person name="Gross S."/>
            <person name="Joshi V."/>
            <person name="Fowler G."/>
            <person name="Nazareth L."/>
            <person name="Reid J."/>
            <person name="Worley K."/>
            <person name="Petrosino J."/>
            <person name="Highlander S."/>
            <person name="Gibbs R."/>
        </authorList>
    </citation>
    <scope>NUCLEOTIDE SEQUENCE [LARGE SCALE GENOMIC DNA]</scope>
    <source>
        <strain evidence="9">ATCC 33269</strain>
    </source>
</reference>
<dbReference type="STRING" id="28134.SAMN05444288_1926"/>
<name>E7RQA3_9BACT</name>
<dbReference type="Pfam" id="PF02838">
    <property type="entry name" value="Glyco_hydro_20b"/>
    <property type="match status" value="1"/>
</dbReference>
<keyword evidence="7" id="KW-0732">Signal</keyword>
<dbReference type="CDD" id="cd06563">
    <property type="entry name" value="GH20_chitobiase-like"/>
    <property type="match status" value="1"/>
</dbReference>
<dbReference type="Pfam" id="PF07691">
    <property type="entry name" value="PA14"/>
    <property type="match status" value="1"/>
</dbReference>
<dbReference type="HOGENOM" id="CLU_007082_5_0_10"/>
<dbReference type="InterPro" id="IPR015883">
    <property type="entry name" value="Glyco_hydro_20_cat"/>
</dbReference>
<dbReference type="Pfam" id="PF00728">
    <property type="entry name" value="Glyco_hydro_20"/>
    <property type="match status" value="1"/>
</dbReference>
<dbReference type="InterPro" id="IPR011658">
    <property type="entry name" value="PA14_dom"/>
</dbReference>
<evidence type="ECO:0000313" key="10">
    <source>
        <dbReference type="Proteomes" id="UP000005580"/>
    </source>
</evidence>
<dbReference type="PANTHER" id="PTHR22600:SF57">
    <property type="entry name" value="BETA-N-ACETYLHEXOSAMINIDASE"/>
    <property type="match status" value="1"/>
</dbReference>
<dbReference type="PROSITE" id="PS51820">
    <property type="entry name" value="PA14"/>
    <property type="match status" value="1"/>
</dbReference>
<dbReference type="SUPFAM" id="SSF51445">
    <property type="entry name" value="(Trans)glycosidases"/>
    <property type="match status" value="1"/>
</dbReference>
<proteinExistence type="inferred from homology"/>
<dbReference type="AlphaFoldDB" id="E7RQA3"/>
<dbReference type="InterPro" id="IPR025705">
    <property type="entry name" value="Beta_hexosaminidase_sua/sub"/>
</dbReference>
<keyword evidence="4 9" id="KW-0378">Hydrolase</keyword>
<dbReference type="Pfam" id="PF13290">
    <property type="entry name" value="CHB_HEX_C_1"/>
    <property type="match status" value="1"/>
</dbReference>
<evidence type="ECO:0000256" key="2">
    <source>
        <dbReference type="ARBA" id="ARBA00006285"/>
    </source>
</evidence>
<dbReference type="InterPro" id="IPR029018">
    <property type="entry name" value="Hex-like_dom2"/>
</dbReference>
<dbReference type="PRINTS" id="PR00738">
    <property type="entry name" value="GLHYDRLASE20"/>
</dbReference>
<dbReference type="Gene3D" id="3.90.182.10">
    <property type="entry name" value="Toxin - Anthrax Protective Antigen,domain 1"/>
    <property type="match status" value="1"/>
</dbReference>
<comment type="caution">
    <text evidence="9">The sequence shown here is derived from an EMBL/GenBank/DDBJ whole genome shotgun (WGS) entry which is preliminary data.</text>
</comment>
<dbReference type="Proteomes" id="UP000005580">
    <property type="component" value="Unassembled WGS sequence"/>
</dbReference>
<feature type="chain" id="PRO_5003224450" description="beta-N-acetylhexosaminidase" evidence="7">
    <location>
        <begin position="23"/>
        <end position="759"/>
    </location>
</feature>
<dbReference type="InterPro" id="IPR017853">
    <property type="entry name" value="GH"/>
</dbReference>
<dbReference type="RefSeq" id="WP_004369483.1">
    <property type="nucleotide sequence ID" value="NZ_GL833119.1"/>
</dbReference>
<dbReference type="GO" id="GO:0030203">
    <property type="term" value="P:glycosaminoglycan metabolic process"/>
    <property type="evidence" value="ECO:0007669"/>
    <property type="project" value="TreeGrafter"/>
</dbReference>
<evidence type="ECO:0000256" key="6">
    <source>
        <dbReference type="PIRSR" id="PIRSR625705-1"/>
    </source>
</evidence>
<evidence type="ECO:0000256" key="5">
    <source>
        <dbReference type="ARBA" id="ARBA00023295"/>
    </source>
</evidence>
<dbReference type="EC" id="3.2.1.52" evidence="3"/>
<evidence type="ECO:0000256" key="4">
    <source>
        <dbReference type="ARBA" id="ARBA00022801"/>
    </source>
</evidence>
<dbReference type="EMBL" id="AEPE02000005">
    <property type="protein sequence ID" value="EFZ36441.1"/>
    <property type="molecule type" value="Genomic_DNA"/>
</dbReference>
<keyword evidence="10" id="KW-1185">Reference proteome</keyword>